<name>A0AAV7Q2J5_PLEWA</name>
<comment type="caution">
    <text evidence="1">The sequence shown here is derived from an EMBL/GenBank/DDBJ whole genome shotgun (WGS) entry which is preliminary data.</text>
</comment>
<gene>
    <name evidence="1" type="ORF">NDU88_000837</name>
</gene>
<sequence length="119" mass="12034">MGAENGGVACAALCQTGEPGAECCRLLFAADSERGGERLGPGVVQQGETAGPVVPGVALGARASWAAPWCLALGAHQKRDPCPHPRLEDDGEWPRQMGQRTLAGCTGESGACGSSGPMC</sequence>
<proteinExistence type="predicted"/>
<keyword evidence="2" id="KW-1185">Reference proteome</keyword>
<dbReference type="AlphaFoldDB" id="A0AAV7Q2J5"/>
<evidence type="ECO:0000313" key="1">
    <source>
        <dbReference type="EMBL" id="KAJ1134385.1"/>
    </source>
</evidence>
<evidence type="ECO:0000313" key="2">
    <source>
        <dbReference type="Proteomes" id="UP001066276"/>
    </source>
</evidence>
<reference evidence="1" key="1">
    <citation type="journal article" date="2022" name="bioRxiv">
        <title>Sequencing and chromosome-scale assembly of the giantPleurodeles waltlgenome.</title>
        <authorList>
            <person name="Brown T."/>
            <person name="Elewa A."/>
            <person name="Iarovenko S."/>
            <person name="Subramanian E."/>
            <person name="Araus A.J."/>
            <person name="Petzold A."/>
            <person name="Susuki M."/>
            <person name="Suzuki K.-i.T."/>
            <person name="Hayashi T."/>
            <person name="Toyoda A."/>
            <person name="Oliveira C."/>
            <person name="Osipova E."/>
            <person name="Leigh N.D."/>
            <person name="Simon A."/>
            <person name="Yun M.H."/>
        </authorList>
    </citation>
    <scope>NUCLEOTIDE SEQUENCE</scope>
    <source>
        <strain evidence="1">20211129_DDA</strain>
        <tissue evidence="1">Liver</tissue>
    </source>
</reference>
<accession>A0AAV7Q2J5</accession>
<dbReference type="Proteomes" id="UP001066276">
    <property type="component" value="Chromosome 6"/>
</dbReference>
<organism evidence="1 2">
    <name type="scientific">Pleurodeles waltl</name>
    <name type="common">Iberian ribbed newt</name>
    <dbReference type="NCBI Taxonomy" id="8319"/>
    <lineage>
        <taxon>Eukaryota</taxon>
        <taxon>Metazoa</taxon>
        <taxon>Chordata</taxon>
        <taxon>Craniata</taxon>
        <taxon>Vertebrata</taxon>
        <taxon>Euteleostomi</taxon>
        <taxon>Amphibia</taxon>
        <taxon>Batrachia</taxon>
        <taxon>Caudata</taxon>
        <taxon>Salamandroidea</taxon>
        <taxon>Salamandridae</taxon>
        <taxon>Pleurodelinae</taxon>
        <taxon>Pleurodeles</taxon>
    </lineage>
</organism>
<protein>
    <submittedName>
        <fullName evidence="1">Uncharacterized protein</fullName>
    </submittedName>
</protein>
<dbReference type="EMBL" id="JANPWB010000010">
    <property type="protein sequence ID" value="KAJ1134385.1"/>
    <property type="molecule type" value="Genomic_DNA"/>
</dbReference>